<keyword evidence="2" id="KW-1185">Reference proteome</keyword>
<name>A0A2Z7D3Y7_9LAMI</name>
<reference evidence="1 2" key="1">
    <citation type="journal article" date="2015" name="Proc. Natl. Acad. Sci. U.S.A.">
        <title>The resurrection genome of Boea hygrometrica: A blueprint for survival of dehydration.</title>
        <authorList>
            <person name="Xiao L."/>
            <person name="Yang G."/>
            <person name="Zhang L."/>
            <person name="Yang X."/>
            <person name="Zhao S."/>
            <person name="Ji Z."/>
            <person name="Zhou Q."/>
            <person name="Hu M."/>
            <person name="Wang Y."/>
            <person name="Chen M."/>
            <person name="Xu Y."/>
            <person name="Jin H."/>
            <person name="Xiao X."/>
            <person name="Hu G."/>
            <person name="Bao F."/>
            <person name="Hu Y."/>
            <person name="Wan P."/>
            <person name="Li L."/>
            <person name="Deng X."/>
            <person name="Kuang T."/>
            <person name="Xiang C."/>
            <person name="Zhu J.K."/>
            <person name="Oliver M.J."/>
            <person name="He Y."/>
        </authorList>
    </citation>
    <scope>NUCLEOTIDE SEQUENCE [LARGE SCALE GENOMIC DNA]</scope>
    <source>
        <strain evidence="2">cv. XS01</strain>
    </source>
</reference>
<dbReference type="EMBL" id="KQ991601">
    <property type="protein sequence ID" value="KZV51539.1"/>
    <property type="molecule type" value="Genomic_DNA"/>
</dbReference>
<dbReference type="AlphaFoldDB" id="A0A2Z7D3Y7"/>
<sequence>MSASPRVEALISYQGHHEEASSASSRAILANLTLQAYWAVGVPPPHYANPRSKEI</sequence>
<evidence type="ECO:0000313" key="2">
    <source>
        <dbReference type="Proteomes" id="UP000250235"/>
    </source>
</evidence>
<organism evidence="1 2">
    <name type="scientific">Dorcoceras hygrometricum</name>
    <dbReference type="NCBI Taxonomy" id="472368"/>
    <lineage>
        <taxon>Eukaryota</taxon>
        <taxon>Viridiplantae</taxon>
        <taxon>Streptophyta</taxon>
        <taxon>Embryophyta</taxon>
        <taxon>Tracheophyta</taxon>
        <taxon>Spermatophyta</taxon>
        <taxon>Magnoliopsida</taxon>
        <taxon>eudicotyledons</taxon>
        <taxon>Gunneridae</taxon>
        <taxon>Pentapetalae</taxon>
        <taxon>asterids</taxon>
        <taxon>lamiids</taxon>
        <taxon>Lamiales</taxon>
        <taxon>Gesneriaceae</taxon>
        <taxon>Didymocarpoideae</taxon>
        <taxon>Trichosporeae</taxon>
        <taxon>Loxocarpinae</taxon>
        <taxon>Dorcoceras</taxon>
    </lineage>
</organism>
<gene>
    <name evidence="1" type="ORF">F511_05855</name>
</gene>
<dbReference type="Proteomes" id="UP000250235">
    <property type="component" value="Unassembled WGS sequence"/>
</dbReference>
<accession>A0A2Z7D3Y7</accession>
<protein>
    <submittedName>
        <fullName evidence="1">Uncharacterized protein</fullName>
    </submittedName>
</protein>
<proteinExistence type="predicted"/>
<evidence type="ECO:0000313" key="1">
    <source>
        <dbReference type="EMBL" id="KZV51539.1"/>
    </source>
</evidence>